<accession>A0A2A4FYX7</accession>
<dbReference type="Pfam" id="PF07690">
    <property type="entry name" value="MFS_1"/>
    <property type="match status" value="1"/>
</dbReference>
<feature type="transmembrane region" description="Helical" evidence="4">
    <location>
        <begin position="295"/>
        <end position="314"/>
    </location>
</feature>
<feature type="transmembrane region" description="Helical" evidence="4">
    <location>
        <begin position="384"/>
        <end position="403"/>
    </location>
</feature>
<dbReference type="PROSITE" id="PS50850">
    <property type="entry name" value="MFS"/>
    <property type="match status" value="1"/>
</dbReference>
<dbReference type="PANTHER" id="PTHR11360:SF290">
    <property type="entry name" value="MONOCARBOXYLATE MFS PERMEASE"/>
    <property type="match status" value="1"/>
</dbReference>
<feature type="transmembrane region" description="Helical" evidence="4">
    <location>
        <begin position="84"/>
        <end position="102"/>
    </location>
</feature>
<dbReference type="EMBL" id="NWUF01000002">
    <property type="protein sequence ID" value="PCE43994.1"/>
    <property type="molecule type" value="Genomic_DNA"/>
</dbReference>
<dbReference type="InterPro" id="IPR011701">
    <property type="entry name" value="MFS"/>
</dbReference>
<dbReference type="CDD" id="cd17355">
    <property type="entry name" value="MFS_YcxA_like"/>
    <property type="match status" value="1"/>
</dbReference>
<evidence type="ECO:0000256" key="4">
    <source>
        <dbReference type="SAM" id="Phobius"/>
    </source>
</evidence>
<feature type="transmembrane region" description="Helical" evidence="4">
    <location>
        <begin position="108"/>
        <end position="131"/>
    </location>
</feature>
<evidence type="ECO:0000256" key="3">
    <source>
        <dbReference type="ARBA" id="ARBA00023136"/>
    </source>
</evidence>
<feature type="domain" description="Major facilitator superfamily (MFS) profile" evidence="5">
    <location>
        <begin position="19"/>
        <end position="410"/>
    </location>
</feature>
<evidence type="ECO:0000313" key="6">
    <source>
        <dbReference type="EMBL" id="PCE43994.1"/>
    </source>
</evidence>
<keyword evidence="3 4" id="KW-0472">Membrane</keyword>
<evidence type="ECO:0000313" key="7">
    <source>
        <dbReference type="Proteomes" id="UP000218934"/>
    </source>
</evidence>
<organism evidence="6 7">
    <name type="scientific">Rhizorhabdus dicambivorans</name>
    <dbReference type="NCBI Taxonomy" id="1850238"/>
    <lineage>
        <taxon>Bacteria</taxon>
        <taxon>Pseudomonadati</taxon>
        <taxon>Pseudomonadota</taxon>
        <taxon>Alphaproteobacteria</taxon>
        <taxon>Sphingomonadales</taxon>
        <taxon>Sphingomonadaceae</taxon>
        <taxon>Rhizorhabdus</taxon>
    </lineage>
</organism>
<dbReference type="Proteomes" id="UP000218934">
    <property type="component" value="Unassembled WGS sequence"/>
</dbReference>
<keyword evidence="7" id="KW-1185">Reference proteome</keyword>
<keyword evidence="1 4" id="KW-0812">Transmembrane</keyword>
<keyword evidence="2 4" id="KW-1133">Transmembrane helix</keyword>
<dbReference type="InterPro" id="IPR020846">
    <property type="entry name" value="MFS_dom"/>
</dbReference>
<evidence type="ECO:0000256" key="2">
    <source>
        <dbReference type="ARBA" id="ARBA00022989"/>
    </source>
</evidence>
<gene>
    <name evidence="6" type="ORF">COO09_03490</name>
</gene>
<comment type="caution">
    <text evidence="6">The sequence shown here is derived from an EMBL/GenBank/DDBJ whole genome shotgun (WGS) entry which is preliminary data.</text>
</comment>
<reference evidence="6 7" key="1">
    <citation type="submission" date="2017-09" db="EMBL/GenBank/DDBJ databases">
        <title>The Catabolism of 3,6-Dichlorosalicylic acid is Initiated by the Cytochrome P450 Monooxygenase DsmABC in Rhizorhabdus dicambivorans Ndbn-20.</title>
        <authorList>
            <person name="Na L."/>
        </authorList>
    </citation>
    <scope>NUCLEOTIDE SEQUENCE [LARGE SCALE GENOMIC DNA]</scope>
    <source>
        <strain evidence="6 7">Ndbn-20m</strain>
    </source>
</reference>
<sequence>MDHLIPSEGRAEWRAHWTVVVASIVGIMIGQAHLYSLGVMTAPLEQEFGWSRTQLNSGLLIISMVIFPLAPIVGMVIDRIGPRKIALCGVITYTLSIALLSLARQPLWTWWLLWLLVAFGHLLIKPTVWVTAITSLFRKSRGLALAMALSASGLAASVAPIVTALLLESFGWRTAYLMLGGIIGLISVPIIGLFFWSARDKRPTFAPAAPKSTAPAEIKRPLRDELKSFTLLKLVATALIMSIVGAGLIVSMVPILKSSGFSTANAAAIVGVIGVSQIVGRLSAGLLLDRVDARFVGAVTLSCPLVTCLILIFAPGSAPLAILAVIVFGVSVGAEVEVIAYLAGKIFSPTNFGTLFGVIVGLMSLGNGLGPVLGGLSYDLAGSYVPALWGAVPLSLLSAYLIVSVGRYPTPSIDADR</sequence>
<name>A0A2A4FYX7_9SPHN</name>
<feature type="transmembrane region" description="Helical" evidence="4">
    <location>
        <begin position="320"/>
        <end position="343"/>
    </location>
</feature>
<feature type="transmembrane region" description="Helical" evidence="4">
    <location>
        <begin position="355"/>
        <end position="378"/>
    </location>
</feature>
<dbReference type="OrthoDB" id="9796632at2"/>
<feature type="transmembrane region" description="Helical" evidence="4">
    <location>
        <begin position="229"/>
        <end position="255"/>
    </location>
</feature>
<feature type="transmembrane region" description="Helical" evidence="4">
    <location>
        <begin position="55"/>
        <end position="77"/>
    </location>
</feature>
<dbReference type="RefSeq" id="WP_139114695.1">
    <property type="nucleotide sequence ID" value="NZ_CP023449.1"/>
</dbReference>
<dbReference type="InterPro" id="IPR050327">
    <property type="entry name" value="Proton-linked_MCT"/>
</dbReference>
<proteinExistence type="predicted"/>
<evidence type="ECO:0000259" key="5">
    <source>
        <dbReference type="PROSITE" id="PS50850"/>
    </source>
</evidence>
<feature type="transmembrane region" description="Helical" evidence="4">
    <location>
        <begin position="15"/>
        <end position="35"/>
    </location>
</feature>
<dbReference type="InterPro" id="IPR036259">
    <property type="entry name" value="MFS_trans_sf"/>
</dbReference>
<feature type="transmembrane region" description="Helical" evidence="4">
    <location>
        <begin position="173"/>
        <end position="196"/>
    </location>
</feature>
<protein>
    <submittedName>
        <fullName evidence="6">MFS transporter</fullName>
    </submittedName>
</protein>
<evidence type="ECO:0000256" key="1">
    <source>
        <dbReference type="ARBA" id="ARBA00022692"/>
    </source>
</evidence>
<dbReference type="GO" id="GO:0022857">
    <property type="term" value="F:transmembrane transporter activity"/>
    <property type="evidence" value="ECO:0007669"/>
    <property type="project" value="InterPro"/>
</dbReference>
<feature type="transmembrane region" description="Helical" evidence="4">
    <location>
        <begin position="267"/>
        <end position="288"/>
    </location>
</feature>
<dbReference type="SUPFAM" id="SSF103473">
    <property type="entry name" value="MFS general substrate transporter"/>
    <property type="match status" value="1"/>
</dbReference>
<feature type="transmembrane region" description="Helical" evidence="4">
    <location>
        <begin position="143"/>
        <end position="167"/>
    </location>
</feature>
<dbReference type="PANTHER" id="PTHR11360">
    <property type="entry name" value="MONOCARBOXYLATE TRANSPORTER"/>
    <property type="match status" value="1"/>
</dbReference>
<dbReference type="Gene3D" id="1.20.1250.20">
    <property type="entry name" value="MFS general substrate transporter like domains"/>
    <property type="match status" value="2"/>
</dbReference>
<dbReference type="AlphaFoldDB" id="A0A2A4FYX7"/>